<dbReference type="NCBIfam" id="TIGR02532">
    <property type="entry name" value="IV_pilin_GFxxxE"/>
    <property type="match status" value="1"/>
</dbReference>
<dbReference type="Proteomes" id="UP001597033">
    <property type="component" value="Unassembled WGS sequence"/>
</dbReference>
<dbReference type="SUPFAM" id="SSF54523">
    <property type="entry name" value="Pili subunits"/>
    <property type="match status" value="1"/>
</dbReference>
<organism evidence="3 4">
    <name type="scientific">Pseudoxanthomonas kaohsiungensis</name>
    <dbReference type="NCBI Taxonomy" id="283923"/>
    <lineage>
        <taxon>Bacteria</taxon>
        <taxon>Pseudomonadati</taxon>
        <taxon>Pseudomonadota</taxon>
        <taxon>Gammaproteobacteria</taxon>
        <taxon>Lysobacterales</taxon>
        <taxon>Lysobacteraceae</taxon>
        <taxon>Pseudoxanthomonas</taxon>
    </lineage>
</organism>
<proteinExistence type="predicted"/>
<dbReference type="PROSITE" id="PS00409">
    <property type="entry name" value="PROKAR_NTER_METHYL"/>
    <property type="match status" value="1"/>
</dbReference>
<dbReference type="Gene3D" id="3.30.1690.10">
    <property type="entry name" value="TcpA-like pilin"/>
    <property type="match status" value="1"/>
</dbReference>
<protein>
    <submittedName>
        <fullName evidence="3">Type 4 pilus major pilin</fullName>
    </submittedName>
</protein>
<keyword evidence="4" id="KW-1185">Reference proteome</keyword>
<feature type="transmembrane region" description="Helical" evidence="1">
    <location>
        <begin position="21"/>
        <end position="40"/>
    </location>
</feature>
<sequence length="178" mass="17726">MSRNRNYSFARKQAGLTLIELSIGIVIGLVILAVAVGAISSTMSKSDINSDAQGLSGIIAGTKTLRTNGSYGATGTNLVPSLIALKAVPSSVTVSGTTLQNQWGGSLTVVSTGNGYTVTTSAIPQDACIEHAIKLSKTMLSTSINAGADIGGAVTAAQATTGCNASGNANSIAFSAST</sequence>
<dbReference type="RefSeq" id="WP_162377202.1">
    <property type="nucleotide sequence ID" value="NZ_JBHTKN010000008.1"/>
</dbReference>
<gene>
    <name evidence="3" type="ORF">ACFQ2N_12190</name>
</gene>
<reference evidence="4" key="1">
    <citation type="journal article" date="2019" name="Int. J. Syst. Evol. Microbiol.">
        <title>The Global Catalogue of Microorganisms (GCM) 10K type strain sequencing project: providing services to taxonomists for standard genome sequencing and annotation.</title>
        <authorList>
            <consortium name="The Broad Institute Genomics Platform"/>
            <consortium name="The Broad Institute Genome Sequencing Center for Infectious Disease"/>
            <person name="Wu L."/>
            <person name="Ma J."/>
        </authorList>
    </citation>
    <scope>NUCLEOTIDE SEQUENCE [LARGE SCALE GENOMIC DNA]</scope>
    <source>
        <strain evidence="4">CCUG 55854</strain>
    </source>
</reference>
<accession>A0ABW3LY10</accession>
<keyword evidence="1" id="KW-0812">Transmembrane</keyword>
<feature type="domain" description="Type 4 secretion system PilS N-terminal" evidence="2">
    <location>
        <begin position="47"/>
        <end position="175"/>
    </location>
</feature>
<evidence type="ECO:0000313" key="4">
    <source>
        <dbReference type="Proteomes" id="UP001597033"/>
    </source>
</evidence>
<keyword evidence="1" id="KW-1133">Transmembrane helix</keyword>
<dbReference type="InterPro" id="IPR045584">
    <property type="entry name" value="Pilin-like"/>
</dbReference>
<evidence type="ECO:0000313" key="3">
    <source>
        <dbReference type="EMBL" id="MFD1043103.1"/>
    </source>
</evidence>
<dbReference type="EMBL" id="JBHTKN010000008">
    <property type="protein sequence ID" value="MFD1043103.1"/>
    <property type="molecule type" value="Genomic_DNA"/>
</dbReference>
<evidence type="ECO:0000256" key="1">
    <source>
        <dbReference type="SAM" id="Phobius"/>
    </source>
</evidence>
<name>A0ABW3LY10_9GAMM</name>
<dbReference type="InterPro" id="IPR012902">
    <property type="entry name" value="N_methyl_site"/>
</dbReference>
<evidence type="ECO:0000259" key="2">
    <source>
        <dbReference type="Pfam" id="PF08805"/>
    </source>
</evidence>
<dbReference type="InterPro" id="IPR014911">
    <property type="entry name" value="PilS_N"/>
</dbReference>
<dbReference type="Pfam" id="PF08805">
    <property type="entry name" value="PilS"/>
    <property type="match status" value="1"/>
</dbReference>
<comment type="caution">
    <text evidence="3">The sequence shown here is derived from an EMBL/GenBank/DDBJ whole genome shotgun (WGS) entry which is preliminary data.</text>
</comment>
<keyword evidence="1" id="KW-0472">Membrane</keyword>
<dbReference type="Pfam" id="PF07963">
    <property type="entry name" value="N_methyl"/>
    <property type="match status" value="1"/>
</dbReference>